<accession>G8JRW9</accession>
<dbReference type="GeneID" id="11471048"/>
<dbReference type="InParanoid" id="G8JRW9"/>
<sequence>MASTINTSIVNNTIKDATVSQGYYSVSRGTLLSRDAYADKDTVNNENSLNQEESEATVANVRISKHGRHRFRRWLSKIYYREDNKVQDDKFDEDLDPDFGNNVGSSAIATAGTTAGMDDGEFDLGVSAKIGGISSSSFPHTTIKLAKLSQLSSDTGSDTQVDQPTTLDLEDSGSLKLRPSKKFHTLKDWIHKTLRRKRNTLQTIHYQNGMVISDISFDSERQCPKKTPIPKSLSPFRSKSTPPTPALALGISSSAQPGITMSDTATEIESEFEESDSDTEREIKGQRIQRLMALDTHRVPSQRTNIASFNSIGHLGDIAIMDDEEEDGDMYIKLKDIGLSPTNDFYRELYAICNI</sequence>
<feature type="compositionally biased region" description="Polar residues" evidence="1">
    <location>
        <begin position="151"/>
        <end position="166"/>
    </location>
</feature>
<proteinExistence type="predicted"/>
<reference evidence="3" key="1">
    <citation type="journal article" date="2012" name="G3 (Bethesda)">
        <title>Pichia sorbitophila, an interspecies yeast hybrid reveals early steps of genome resolution following polyploidization.</title>
        <authorList>
            <person name="Leh Louis V."/>
            <person name="Despons L."/>
            <person name="Friedrich A."/>
            <person name="Martin T."/>
            <person name="Durrens P."/>
            <person name="Casaregola S."/>
            <person name="Neuveglise C."/>
            <person name="Fairhead C."/>
            <person name="Marck C."/>
            <person name="Cruz J.A."/>
            <person name="Straub M.L."/>
            <person name="Kugler V."/>
            <person name="Sacerdot C."/>
            <person name="Uzunov Z."/>
            <person name="Thierry A."/>
            <person name="Weiss S."/>
            <person name="Bleykasten C."/>
            <person name="De Montigny J."/>
            <person name="Jacques N."/>
            <person name="Jung P."/>
            <person name="Lemaire M."/>
            <person name="Mallet S."/>
            <person name="Morel G."/>
            <person name="Richard G.F."/>
            <person name="Sarkar A."/>
            <person name="Savel G."/>
            <person name="Schacherer J."/>
            <person name="Seret M.L."/>
            <person name="Talla E."/>
            <person name="Samson G."/>
            <person name="Jubin C."/>
            <person name="Poulain J."/>
            <person name="Vacherie B."/>
            <person name="Barbe V."/>
            <person name="Pelletier E."/>
            <person name="Sherman D.J."/>
            <person name="Westhof E."/>
            <person name="Weissenbach J."/>
            <person name="Baret P.V."/>
            <person name="Wincker P."/>
            <person name="Gaillardin C."/>
            <person name="Dujon B."/>
            <person name="Souciet J.L."/>
        </authorList>
    </citation>
    <scope>NUCLEOTIDE SEQUENCE [LARGE SCALE GENOMIC DNA]</scope>
    <source>
        <strain evidence="3">CBS 270.75 / DBVPG 7215 / KCTC 17166 / NRRL Y-17582</strain>
    </source>
</reference>
<dbReference type="HOGENOM" id="CLU_780812_0_0_1"/>
<dbReference type="AlphaFoldDB" id="G8JRW9"/>
<keyword evidence="3" id="KW-1185">Reference proteome</keyword>
<dbReference type="Proteomes" id="UP000006790">
    <property type="component" value="Chromosome 3"/>
</dbReference>
<evidence type="ECO:0000313" key="3">
    <source>
        <dbReference type="Proteomes" id="UP000006790"/>
    </source>
</evidence>
<dbReference type="RefSeq" id="XP_003645705.1">
    <property type="nucleotide sequence ID" value="XM_003645657.1"/>
</dbReference>
<feature type="region of interest" description="Disordered" evidence="1">
    <location>
        <begin position="151"/>
        <end position="173"/>
    </location>
</feature>
<evidence type="ECO:0000313" key="2">
    <source>
        <dbReference type="EMBL" id="AET38888.1"/>
    </source>
</evidence>
<name>G8JRW9_ERECY</name>
<protein>
    <submittedName>
        <fullName evidence="2">Uncharacterized protein</fullName>
    </submittedName>
</protein>
<dbReference type="KEGG" id="erc:Ecym_3401"/>
<dbReference type="EMBL" id="CP002499">
    <property type="protein sequence ID" value="AET38888.1"/>
    <property type="molecule type" value="Genomic_DNA"/>
</dbReference>
<dbReference type="OrthoDB" id="10555930at2759"/>
<evidence type="ECO:0000256" key="1">
    <source>
        <dbReference type="SAM" id="MobiDB-lite"/>
    </source>
</evidence>
<gene>
    <name evidence="2" type="ordered locus">Ecym_3401</name>
</gene>
<organism evidence="2 3">
    <name type="scientific">Eremothecium cymbalariae (strain CBS 270.75 / DBVPG 7215 / KCTC 17166 / NRRL Y-17582)</name>
    <name type="common">Yeast</name>
    <dbReference type="NCBI Taxonomy" id="931890"/>
    <lineage>
        <taxon>Eukaryota</taxon>
        <taxon>Fungi</taxon>
        <taxon>Dikarya</taxon>
        <taxon>Ascomycota</taxon>
        <taxon>Saccharomycotina</taxon>
        <taxon>Saccharomycetes</taxon>
        <taxon>Saccharomycetales</taxon>
        <taxon>Saccharomycetaceae</taxon>
        <taxon>Eremothecium</taxon>
    </lineage>
</organism>